<organism evidence="1 2">
    <name type="scientific">Rubripirellula reticaptiva</name>
    <dbReference type="NCBI Taxonomy" id="2528013"/>
    <lineage>
        <taxon>Bacteria</taxon>
        <taxon>Pseudomonadati</taxon>
        <taxon>Planctomycetota</taxon>
        <taxon>Planctomycetia</taxon>
        <taxon>Pirellulales</taxon>
        <taxon>Pirellulaceae</taxon>
        <taxon>Rubripirellula</taxon>
    </lineage>
</organism>
<reference evidence="1 2" key="1">
    <citation type="submission" date="2019-02" db="EMBL/GenBank/DDBJ databases">
        <title>Deep-cultivation of Planctomycetes and their phenomic and genomic characterization uncovers novel biology.</title>
        <authorList>
            <person name="Wiegand S."/>
            <person name="Jogler M."/>
            <person name="Boedeker C."/>
            <person name="Pinto D."/>
            <person name="Vollmers J."/>
            <person name="Rivas-Marin E."/>
            <person name="Kohn T."/>
            <person name="Peeters S.H."/>
            <person name="Heuer A."/>
            <person name="Rast P."/>
            <person name="Oberbeckmann S."/>
            <person name="Bunk B."/>
            <person name="Jeske O."/>
            <person name="Meyerdierks A."/>
            <person name="Storesund J.E."/>
            <person name="Kallscheuer N."/>
            <person name="Luecker S."/>
            <person name="Lage O.M."/>
            <person name="Pohl T."/>
            <person name="Merkel B.J."/>
            <person name="Hornburger P."/>
            <person name="Mueller R.-W."/>
            <person name="Bruemmer F."/>
            <person name="Labrenz M."/>
            <person name="Spormann A.M."/>
            <person name="Op Den Camp H."/>
            <person name="Overmann J."/>
            <person name="Amann R."/>
            <person name="Jetten M.S.M."/>
            <person name="Mascher T."/>
            <person name="Medema M.H."/>
            <person name="Devos D.P."/>
            <person name="Kaster A.-K."/>
            <person name="Ovreas L."/>
            <person name="Rohde M."/>
            <person name="Galperin M.Y."/>
            <person name="Jogler C."/>
        </authorList>
    </citation>
    <scope>NUCLEOTIDE SEQUENCE [LARGE SCALE GENOMIC DNA]</scope>
    <source>
        <strain evidence="1 2">Poly59</strain>
    </source>
</reference>
<evidence type="ECO:0000313" key="1">
    <source>
        <dbReference type="EMBL" id="TWU49341.1"/>
    </source>
</evidence>
<comment type="caution">
    <text evidence="1">The sequence shown here is derived from an EMBL/GenBank/DDBJ whole genome shotgun (WGS) entry which is preliminary data.</text>
</comment>
<dbReference type="Pfam" id="PF22531">
    <property type="entry name" value="DUF7002"/>
    <property type="match status" value="1"/>
</dbReference>
<accession>A0A5C6ENY5</accession>
<proteinExistence type="predicted"/>
<sequence length="228" mass="26511">MAVDFEKLIVRTPYLFHLTYLPSLERIRRSMTLESAGRLLELGSKQEWLRKRREEMLPFRIGDDQVVLTDQRPLTAGNVDFQDGWDVSDLVESVNRRVFFWRGNHDGLLSKDRGHFGTYSERGEQLVFLRIPFGDAVAITENSNPEYCRFNSGGPRCSGGKKSPRGPRTFMEANQADFTFGKVREVVFRDVFYLPDSTEICHGSWEGEWQIFRFDDVQRDQQTNEATR</sequence>
<dbReference type="InterPro" id="IPR054271">
    <property type="entry name" value="DUF7002"/>
</dbReference>
<dbReference type="AlphaFoldDB" id="A0A5C6ENY5"/>
<dbReference type="Proteomes" id="UP000317977">
    <property type="component" value="Unassembled WGS sequence"/>
</dbReference>
<gene>
    <name evidence="1" type="ORF">Poly59_39550</name>
</gene>
<evidence type="ECO:0000313" key="2">
    <source>
        <dbReference type="Proteomes" id="UP000317977"/>
    </source>
</evidence>
<keyword evidence="2" id="KW-1185">Reference proteome</keyword>
<dbReference type="EMBL" id="SJPX01000004">
    <property type="protein sequence ID" value="TWU49341.1"/>
    <property type="molecule type" value="Genomic_DNA"/>
</dbReference>
<name>A0A5C6ENY5_9BACT</name>
<protein>
    <submittedName>
        <fullName evidence="1">Uncharacterized protein</fullName>
    </submittedName>
</protein>